<dbReference type="STRING" id="1797724.A3A48_03410"/>
<feature type="domain" description="Pyridoxamine 5'-phosphate oxidase N-terminal" evidence="2">
    <location>
        <begin position="10"/>
        <end position="138"/>
    </location>
</feature>
<gene>
    <name evidence="3" type="ORF">A3A48_03410</name>
</gene>
<evidence type="ECO:0000259" key="2">
    <source>
        <dbReference type="Pfam" id="PF01243"/>
    </source>
</evidence>
<dbReference type="Gene3D" id="2.30.110.10">
    <property type="entry name" value="Electron Transport, Fmn-binding Protein, Chain A"/>
    <property type="match status" value="1"/>
</dbReference>
<dbReference type="SUPFAM" id="SSF50475">
    <property type="entry name" value="FMN-binding split barrel"/>
    <property type="match status" value="1"/>
</dbReference>
<sequence length="153" mass="17370">MQNPDLPSLIQEILRDTREMVLATCADSVPWTATLVFGHDENLNLYWMSQENTRHSRELAKNPKVAATINKPPTGENAKGLQIEGNAYKLETAEEIGAAREFFVKRGGDLPLPKTPQEAEPISPDSSWYVLKPTKIYVYYDPLFGYERKEFIP</sequence>
<dbReference type="Pfam" id="PF01243">
    <property type="entry name" value="PNPOx_N"/>
    <property type="match status" value="1"/>
</dbReference>
<evidence type="ECO:0000313" key="3">
    <source>
        <dbReference type="EMBL" id="OGD94937.1"/>
    </source>
</evidence>
<organism evidence="3 4">
    <name type="scientific">Candidatus Curtissbacteria bacterium RIFCSPLOWO2_01_FULL_37_9</name>
    <dbReference type="NCBI Taxonomy" id="1797724"/>
    <lineage>
        <taxon>Bacteria</taxon>
        <taxon>Candidatus Curtissiibacteriota</taxon>
    </lineage>
</organism>
<comment type="caution">
    <text evidence="3">The sequence shown here is derived from an EMBL/GenBank/DDBJ whole genome shotgun (WGS) entry which is preliminary data.</text>
</comment>
<dbReference type="Proteomes" id="UP000178336">
    <property type="component" value="Unassembled WGS sequence"/>
</dbReference>
<proteinExistence type="predicted"/>
<protein>
    <recommendedName>
        <fullName evidence="2">Pyridoxamine 5'-phosphate oxidase N-terminal domain-containing protein</fullName>
    </recommendedName>
</protein>
<reference evidence="3 4" key="1">
    <citation type="journal article" date="2016" name="Nat. Commun.">
        <title>Thousands of microbial genomes shed light on interconnected biogeochemical processes in an aquifer system.</title>
        <authorList>
            <person name="Anantharaman K."/>
            <person name="Brown C.T."/>
            <person name="Hug L.A."/>
            <person name="Sharon I."/>
            <person name="Castelle C.J."/>
            <person name="Probst A.J."/>
            <person name="Thomas B.C."/>
            <person name="Singh A."/>
            <person name="Wilkins M.J."/>
            <person name="Karaoz U."/>
            <person name="Brodie E.L."/>
            <person name="Williams K.H."/>
            <person name="Hubbard S.S."/>
            <person name="Banfield J.F."/>
        </authorList>
    </citation>
    <scope>NUCLEOTIDE SEQUENCE [LARGE SCALE GENOMIC DNA]</scope>
</reference>
<dbReference type="EMBL" id="MFBN01000034">
    <property type="protein sequence ID" value="OGD94937.1"/>
    <property type="molecule type" value="Genomic_DNA"/>
</dbReference>
<evidence type="ECO:0000313" key="4">
    <source>
        <dbReference type="Proteomes" id="UP000178336"/>
    </source>
</evidence>
<dbReference type="AlphaFoldDB" id="A0A1F5GT24"/>
<feature type="region of interest" description="Disordered" evidence="1">
    <location>
        <begin position="57"/>
        <end position="78"/>
    </location>
</feature>
<dbReference type="InterPro" id="IPR012349">
    <property type="entry name" value="Split_barrel_FMN-bd"/>
</dbReference>
<evidence type="ECO:0000256" key="1">
    <source>
        <dbReference type="SAM" id="MobiDB-lite"/>
    </source>
</evidence>
<name>A0A1F5GT24_9BACT</name>
<accession>A0A1F5GT24</accession>
<dbReference type="InterPro" id="IPR011576">
    <property type="entry name" value="Pyridox_Oxase_N"/>
</dbReference>